<dbReference type="SUPFAM" id="SSF56529">
    <property type="entry name" value="FAH"/>
    <property type="match status" value="1"/>
</dbReference>
<dbReference type="GO" id="GO:0050163">
    <property type="term" value="F:oxaloacetate tautomerase activity"/>
    <property type="evidence" value="ECO:0007669"/>
    <property type="project" value="UniProtKB-ARBA"/>
</dbReference>
<reference evidence="5 6" key="1">
    <citation type="journal article" date="2012" name="BMC Genomics">
        <title>Sequencing the genome of Marssonina brunnea reveals fungus-poplar co-evolution.</title>
        <authorList>
            <person name="Zhu S."/>
            <person name="Cao Y.-Z."/>
            <person name="Jiang C."/>
            <person name="Tan B.-Y."/>
            <person name="Wang Z."/>
            <person name="Feng S."/>
            <person name="Zhang L."/>
            <person name="Su X.-H."/>
            <person name="Brejova B."/>
            <person name="Vinar T."/>
            <person name="Xu M."/>
            <person name="Wang M.-X."/>
            <person name="Zhang S.-G."/>
            <person name="Huang M.-R."/>
            <person name="Wu R."/>
            <person name="Zhou Y."/>
        </authorList>
    </citation>
    <scope>NUCLEOTIDE SEQUENCE [LARGE SCALE GENOMIC DNA]</scope>
    <source>
        <strain evidence="5 6">MB_m1</strain>
    </source>
</reference>
<accession>K1XWW0</accession>
<dbReference type="STRING" id="1072389.K1XWW0"/>
<keyword evidence="6" id="KW-1185">Reference proteome</keyword>
<dbReference type="eggNOG" id="KOG1535">
    <property type="taxonomic scope" value="Eukaryota"/>
</dbReference>
<comment type="similarity">
    <text evidence="1">Belongs to the FAH family.</text>
</comment>
<protein>
    <submittedName>
        <fullName evidence="5">Fumarylacetoacetate hydrolase</fullName>
    </submittedName>
</protein>
<proteinExistence type="inferred from homology"/>
<evidence type="ECO:0000256" key="1">
    <source>
        <dbReference type="ARBA" id="ARBA00010211"/>
    </source>
</evidence>
<feature type="region of interest" description="Disordered" evidence="3">
    <location>
        <begin position="329"/>
        <end position="372"/>
    </location>
</feature>
<dbReference type="FunFam" id="3.90.850.10:FF:000002">
    <property type="entry name" value="2-hydroxyhepta-2,4-diene-1,7-dioate isomerase"/>
    <property type="match status" value="1"/>
</dbReference>
<dbReference type="GO" id="GO:0006107">
    <property type="term" value="P:oxaloacetate metabolic process"/>
    <property type="evidence" value="ECO:0007669"/>
    <property type="project" value="UniProtKB-ARBA"/>
</dbReference>
<dbReference type="InParanoid" id="K1XWW0"/>
<dbReference type="EMBL" id="JH921437">
    <property type="protein sequence ID" value="EKD17239.1"/>
    <property type="molecule type" value="Genomic_DNA"/>
</dbReference>
<evidence type="ECO:0000259" key="4">
    <source>
        <dbReference type="Pfam" id="PF01557"/>
    </source>
</evidence>
<evidence type="ECO:0000256" key="3">
    <source>
        <dbReference type="SAM" id="MobiDB-lite"/>
    </source>
</evidence>
<dbReference type="OrthoDB" id="411064at2759"/>
<name>K1XWW0_MARBU</name>
<keyword evidence="5" id="KW-0378">Hydrolase</keyword>
<dbReference type="InterPro" id="IPR011234">
    <property type="entry name" value="Fumarylacetoacetase-like_C"/>
</dbReference>
<organism evidence="5 6">
    <name type="scientific">Marssonina brunnea f. sp. multigermtubi (strain MB_m1)</name>
    <name type="common">Marssonina leaf spot fungus</name>
    <dbReference type="NCBI Taxonomy" id="1072389"/>
    <lineage>
        <taxon>Eukaryota</taxon>
        <taxon>Fungi</taxon>
        <taxon>Dikarya</taxon>
        <taxon>Ascomycota</taxon>
        <taxon>Pezizomycotina</taxon>
        <taxon>Leotiomycetes</taxon>
        <taxon>Helotiales</taxon>
        <taxon>Drepanopezizaceae</taxon>
        <taxon>Drepanopeziza</taxon>
    </lineage>
</organism>
<keyword evidence="2" id="KW-0479">Metal-binding</keyword>
<evidence type="ECO:0000313" key="5">
    <source>
        <dbReference type="EMBL" id="EKD17239.1"/>
    </source>
</evidence>
<dbReference type="Proteomes" id="UP000006753">
    <property type="component" value="Unassembled WGS sequence"/>
</dbReference>
<gene>
    <name evidence="5" type="ORF">MBM_04816</name>
</gene>
<dbReference type="GO" id="GO:0046872">
    <property type="term" value="F:metal ion binding"/>
    <property type="evidence" value="ECO:0007669"/>
    <property type="project" value="UniProtKB-KW"/>
</dbReference>
<evidence type="ECO:0000313" key="6">
    <source>
        <dbReference type="Proteomes" id="UP000006753"/>
    </source>
</evidence>
<dbReference type="GeneID" id="18760751"/>
<dbReference type="Gene3D" id="3.90.850.10">
    <property type="entry name" value="Fumarylacetoacetase-like, C-terminal domain"/>
    <property type="match status" value="1"/>
</dbReference>
<dbReference type="Pfam" id="PF01557">
    <property type="entry name" value="FAA_hydrolase"/>
    <property type="match status" value="1"/>
</dbReference>
<dbReference type="HOGENOM" id="CLU_523823_0_0_1"/>
<dbReference type="AlphaFoldDB" id="K1XWW0"/>
<dbReference type="PANTHER" id="PTHR11820:SF112">
    <property type="entry name" value="FUMARYLACETOACETATE HYDROLASE FAMILY PROTEIN (AFU_ORTHOLOGUE AFUA_1G02370)-RELATED"/>
    <property type="match status" value="1"/>
</dbReference>
<dbReference type="InterPro" id="IPR036663">
    <property type="entry name" value="Fumarylacetoacetase_C_sf"/>
</dbReference>
<feature type="domain" description="Fumarylacetoacetase-like C-terminal" evidence="4">
    <location>
        <begin position="72"/>
        <end position="280"/>
    </location>
</feature>
<dbReference type="GO" id="GO:0016787">
    <property type="term" value="F:hydrolase activity"/>
    <property type="evidence" value="ECO:0007669"/>
    <property type="project" value="UniProtKB-KW"/>
</dbReference>
<evidence type="ECO:0000256" key="2">
    <source>
        <dbReference type="ARBA" id="ARBA00022723"/>
    </source>
</evidence>
<dbReference type="KEGG" id="mbe:MBM_04816"/>
<dbReference type="PANTHER" id="PTHR11820">
    <property type="entry name" value="ACYLPYRUVASE"/>
    <property type="match status" value="1"/>
</dbReference>
<sequence>MSSFSRLVRFLAKDGRTYYGDAILPKGVTDIAEATQARVIRGPIFGKHDVTDQVADIRLLLAPLALEDVKTVRCLGLNYEQHAKESNMPIPKFPILFYKPITSLAGPTDPIPIHPLAQQGSGLDYECELVAIIGKPCSDVPESSALDYVLGYSIGNDVSHRDWQIKHGGGQWSLGKGFDGWAPYGPGIVSKNLIPDPQNLRISTKVNGQTVQDNNTRDMIFGVAKTIAFLSQGTTLLPGDLIFTGTPQGVGMGMKPQKWLRDGDVVEVALEGVGTCVNKVEFTKEKPKLFNPELELSYLRMSAAILGCQTGTAEGASIKTSSTVAMLPSRSLQSCRQHPEKDTMASNAARDQLGAPLPSTGPRRAGWTSTGPPLTQHVSLSVLKNPATGEIIAAGRTFPLGLVFNWCCYRHINEVLTSNAHFHEQMLFPSSHFRVDHSRSRYEHNLPGPPTLLISKQPRTSQKEVLEFQQHHTNSLRHPINAHPTETLLHPLHTTPTLKYGFEFSLPCPRFQAVSYTSRI</sequence>